<accession>A0ABY1AAR1</accession>
<reference evidence="11 12" key="1">
    <citation type="submission" date="2016-10" db="EMBL/GenBank/DDBJ databases">
        <authorList>
            <person name="Varghese N."/>
            <person name="Submissions S."/>
        </authorList>
    </citation>
    <scope>NUCLEOTIDE SEQUENCE [LARGE SCALE GENOMIC DNA]</scope>
    <source>
        <strain evidence="11 12">WC1T17</strain>
    </source>
</reference>
<dbReference type="Proteomes" id="UP000182089">
    <property type="component" value="Unassembled WGS sequence"/>
</dbReference>
<comment type="similarity">
    <text evidence="2 9">Belongs to the binding-protein-dependent transport system permease family. CysTW subfamily.</text>
</comment>
<dbReference type="SUPFAM" id="SSF161098">
    <property type="entry name" value="MetI-like"/>
    <property type="match status" value="1"/>
</dbReference>
<evidence type="ECO:0000259" key="10">
    <source>
        <dbReference type="PROSITE" id="PS50928"/>
    </source>
</evidence>
<dbReference type="CDD" id="cd06261">
    <property type="entry name" value="TM_PBP2"/>
    <property type="match status" value="1"/>
</dbReference>
<feature type="transmembrane region" description="Helical" evidence="8">
    <location>
        <begin position="68"/>
        <end position="93"/>
    </location>
</feature>
<dbReference type="InterPro" id="IPR051124">
    <property type="entry name" value="Phosphate_Transport_Permease"/>
</dbReference>
<feature type="transmembrane region" description="Helical" evidence="8">
    <location>
        <begin position="260"/>
        <end position="282"/>
    </location>
</feature>
<comment type="subcellular location">
    <subcellularLocation>
        <location evidence="1 8">Cell membrane</location>
        <topology evidence="1 8">Multi-pass membrane protein</topology>
    </subcellularLocation>
</comment>
<feature type="transmembrane region" description="Helical" evidence="8">
    <location>
        <begin position="144"/>
        <end position="164"/>
    </location>
</feature>
<dbReference type="Gene3D" id="1.10.3720.10">
    <property type="entry name" value="MetI-like"/>
    <property type="match status" value="1"/>
</dbReference>
<feature type="transmembrane region" description="Helical" evidence="8">
    <location>
        <begin position="200"/>
        <end position="223"/>
    </location>
</feature>
<dbReference type="PANTHER" id="PTHR30425:SF2">
    <property type="entry name" value="ABC TRANSPORTER PERMEASE PROTEIN YQGH-RELATED"/>
    <property type="match status" value="1"/>
</dbReference>
<dbReference type="Pfam" id="PF00528">
    <property type="entry name" value="BPD_transp_1"/>
    <property type="match status" value="1"/>
</dbReference>
<evidence type="ECO:0000256" key="8">
    <source>
        <dbReference type="RuleBase" id="RU363032"/>
    </source>
</evidence>
<dbReference type="InterPro" id="IPR000515">
    <property type="entry name" value="MetI-like"/>
</dbReference>
<protein>
    <recommendedName>
        <fullName evidence="9">Phosphate transport system permease protein</fullName>
    </recommendedName>
</protein>
<feature type="transmembrane region" description="Helical" evidence="8">
    <location>
        <begin position="12"/>
        <end position="32"/>
    </location>
</feature>
<evidence type="ECO:0000256" key="6">
    <source>
        <dbReference type="ARBA" id="ARBA00022989"/>
    </source>
</evidence>
<evidence type="ECO:0000256" key="2">
    <source>
        <dbReference type="ARBA" id="ARBA00007069"/>
    </source>
</evidence>
<evidence type="ECO:0000256" key="3">
    <source>
        <dbReference type="ARBA" id="ARBA00022448"/>
    </source>
</evidence>
<keyword evidence="5 8" id="KW-0812">Transmembrane</keyword>
<organism evidence="11 12">
    <name type="scientific">Ligilactobacillus ruminis</name>
    <dbReference type="NCBI Taxonomy" id="1623"/>
    <lineage>
        <taxon>Bacteria</taxon>
        <taxon>Bacillati</taxon>
        <taxon>Bacillota</taxon>
        <taxon>Bacilli</taxon>
        <taxon>Lactobacillales</taxon>
        <taxon>Lactobacillaceae</taxon>
        <taxon>Ligilactobacillus</taxon>
    </lineage>
</organism>
<evidence type="ECO:0000256" key="4">
    <source>
        <dbReference type="ARBA" id="ARBA00022475"/>
    </source>
</evidence>
<evidence type="ECO:0000313" key="11">
    <source>
        <dbReference type="EMBL" id="SEM55675.1"/>
    </source>
</evidence>
<gene>
    <name evidence="11" type="ORF">SAMN05216431_10498</name>
</gene>
<evidence type="ECO:0000256" key="5">
    <source>
        <dbReference type="ARBA" id="ARBA00022692"/>
    </source>
</evidence>
<feature type="domain" description="ABC transmembrane type-1" evidence="10">
    <location>
        <begin position="69"/>
        <end position="279"/>
    </location>
</feature>
<name>A0ABY1AAR1_9LACO</name>
<comment type="caution">
    <text evidence="11">The sequence shown here is derived from an EMBL/GenBank/DDBJ whole genome shotgun (WGS) entry which is preliminary data.</text>
</comment>
<keyword evidence="3 8" id="KW-0813">Transport</keyword>
<evidence type="ECO:0000256" key="7">
    <source>
        <dbReference type="ARBA" id="ARBA00023136"/>
    </source>
</evidence>
<dbReference type="EMBL" id="FOCC01000004">
    <property type="protein sequence ID" value="SEM55675.1"/>
    <property type="molecule type" value="Genomic_DNA"/>
</dbReference>
<proteinExistence type="inferred from homology"/>
<evidence type="ECO:0000256" key="1">
    <source>
        <dbReference type="ARBA" id="ARBA00004651"/>
    </source>
</evidence>
<keyword evidence="6 8" id="KW-1133">Transmembrane helix</keyword>
<sequence>MKQKYEELLGRSITGISITIICILVFSILYFVGAKGISMFVSGDGSIVDFLTGTQWDPGDGLVGALPMLVTSLMVTLTSALIASPLALILAIYVSEVSESKLAQFIQPLIEVLVGIPSVVYGLLGLEVFVPMVRNAFGGTGFSILTGVMVLTLMILPTVTSLMIDGLKAVPKHYRTASLALGATQLQTINRIVLKAARPALLTAIIFGMTRAFGEALAVQMVIGNVLVMPGSLLSQGSTLTSTLTMGIGNTILGTLPNNALWSLALVLLIMALFFNILIRLVGRGGDN</sequence>
<dbReference type="InterPro" id="IPR011864">
    <property type="entry name" value="Phosphate_PstC"/>
</dbReference>
<dbReference type="InterPro" id="IPR035906">
    <property type="entry name" value="MetI-like_sf"/>
</dbReference>
<dbReference type="PANTHER" id="PTHR30425">
    <property type="entry name" value="PHOSPHATE TRANSPORT SYSTEM PERMEASE PROTEIN PST"/>
    <property type="match status" value="1"/>
</dbReference>
<keyword evidence="4 9" id="KW-1003">Cell membrane</keyword>
<comment type="function">
    <text evidence="9">Part of the binding-protein-dependent transport system for phosphate; probably responsible for the translocation of the substrate across the membrane.</text>
</comment>
<evidence type="ECO:0000256" key="9">
    <source>
        <dbReference type="RuleBase" id="RU363054"/>
    </source>
</evidence>
<keyword evidence="9" id="KW-0592">Phosphate transport</keyword>
<dbReference type="PROSITE" id="PS50928">
    <property type="entry name" value="ABC_TM1"/>
    <property type="match status" value="1"/>
</dbReference>
<dbReference type="NCBIfam" id="TIGR02138">
    <property type="entry name" value="phosphate_pstC"/>
    <property type="match status" value="1"/>
</dbReference>
<feature type="transmembrane region" description="Helical" evidence="8">
    <location>
        <begin position="105"/>
        <end position="124"/>
    </location>
</feature>
<evidence type="ECO:0000313" key="12">
    <source>
        <dbReference type="Proteomes" id="UP000182089"/>
    </source>
</evidence>
<keyword evidence="7 8" id="KW-0472">Membrane</keyword>